<dbReference type="Proteomes" id="UP000094444">
    <property type="component" value="Unassembled WGS sequence"/>
</dbReference>
<proteinExistence type="predicted"/>
<gene>
    <name evidence="2" type="ORF">DHEL01_v210829</name>
</gene>
<dbReference type="AlphaFoldDB" id="A0A2P5HKJ9"/>
<comment type="caution">
    <text evidence="2">The sequence shown here is derived from an EMBL/GenBank/DDBJ whole genome shotgun (WGS) entry which is preliminary data.</text>
</comment>
<dbReference type="STRING" id="158607.A0A2P5HKJ9"/>
<evidence type="ECO:0000313" key="2">
    <source>
        <dbReference type="EMBL" id="POS70779.1"/>
    </source>
</evidence>
<feature type="region of interest" description="Disordered" evidence="1">
    <location>
        <begin position="1"/>
        <end position="23"/>
    </location>
</feature>
<organism evidence="2 3">
    <name type="scientific">Diaporthe helianthi</name>
    <dbReference type="NCBI Taxonomy" id="158607"/>
    <lineage>
        <taxon>Eukaryota</taxon>
        <taxon>Fungi</taxon>
        <taxon>Dikarya</taxon>
        <taxon>Ascomycota</taxon>
        <taxon>Pezizomycotina</taxon>
        <taxon>Sordariomycetes</taxon>
        <taxon>Sordariomycetidae</taxon>
        <taxon>Diaporthales</taxon>
        <taxon>Diaporthaceae</taxon>
        <taxon>Diaporthe</taxon>
    </lineage>
</organism>
<dbReference type="EMBL" id="MAVT02001488">
    <property type="protein sequence ID" value="POS70779.1"/>
    <property type="molecule type" value="Genomic_DNA"/>
</dbReference>
<evidence type="ECO:0000313" key="3">
    <source>
        <dbReference type="Proteomes" id="UP000094444"/>
    </source>
</evidence>
<reference evidence="2" key="1">
    <citation type="submission" date="2017-09" db="EMBL/GenBank/DDBJ databases">
        <title>Polyketide synthases of a Diaporthe helianthi virulent isolate.</title>
        <authorList>
            <person name="Baroncelli R."/>
        </authorList>
    </citation>
    <scope>NUCLEOTIDE SEQUENCE [LARGE SCALE GENOMIC DNA]</scope>
    <source>
        <strain evidence="2">7/96</strain>
    </source>
</reference>
<keyword evidence="3" id="KW-1185">Reference proteome</keyword>
<protein>
    <submittedName>
        <fullName evidence="2">Uncharacterized protein</fullName>
    </submittedName>
</protein>
<evidence type="ECO:0000256" key="1">
    <source>
        <dbReference type="SAM" id="MobiDB-lite"/>
    </source>
</evidence>
<accession>A0A2P5HKJ9</accession>
<dbReference type="OrthoDB" id="1431934at2759"/>
<sequence length="895" mass="100513">MAHQANADYYNASDTSDDEMGDDEEDIHDIIAGIDLQAIQAHVLSQADPDPTPLDYFKDRQNQFNRYIPAWMDTKVKSWPLRHPALRPDDAFQKNDDWVFPSEYAKRWGIDPRAPPDDPGRSMLTPNIPGPDKEWSEDFQAEVFHGYTTEELQAQGAYDPSMQIDGSVEGLQSPLHPFVRRANWFQGQSEGASAENCKLWYNYNGQDRRWDANTNDEVWNALQPVLQLMSKVLYSNHPFWRSIMDICKLKPMDMTRVPAMPRNAAVQPQGNALPVVPQALWSRLSTLHYEVEDRDMYPEAKALRDSGFESTKVVENVLRAYLHFRFGDTANIGAYASTQMYASGNPASPVQIIVTISPENVWPLILPTYSKSEKFVAVTALAAIMLHELAHCVRDAISVMTETWNWETNPALRTPRPDDDGPVAPELSQFTDQQKRLLLGLGLKIGSVTPTGPRIVFPQFFFQDEFRAEEGWAYENQLWGGVMNTISEVAPRDGFPQLTGWLQQWPYPMTAPRPWFRAGWASCGEFDDNGWPTWLLDPPPSMIMRNTALPVTMMSRLYDESFWSTQHAKFSHEALRFHVHKWQGKHLKSSFFYNSAPFEVLRRAFLNRQAWPWLSAAFDMLFAVGETALGDWVQLRSIDAAGPAVARRRFHYERMRWRHSDRAAAATAAELDRLVLAARARLAEYRGPDDDDKPARRAAYLDQARLMADAGLDISRSAGWEISSLQFSVSECARLEPGDRPALKGYLDRSSGRVEGWFKPLLGLAVAAIEEVKAELEGPVGSPLPSGGGGGDGGLQQQEQVIAARVAAAHQVLVSTQALVNELGKVVDVLRGAGPAGQGVASDPQYTFNLLAERSSDRLHRNRVERLAQHRLRSLPSDSPLLAVLTACSRVLARC</sequence>
<name>A0A2P5HKJ9_DIAHE</name>
<dbReference type="InParanoid" id="A0A2P5HKJ9"/>